<keyword evidence="5" id="KW-1185">Reference proteome</keyword>
<gene>
    <name evidence="4" type="ORF">MPDQ_001409</name>
</gene>
<feature type="compositionally biased region" description="Basic and acidic residues" evidence="1">
    <location>
        <begin position="67"/>
        <end position="82"/>
    </location>
</feature>
<dbReference type="Pfam" id="PF25480">
    <property type="entry name" value="DUF7904"/>
    <property type="match status" value="1"/>
</dbReference>
<feature type="compositionally biased region" description="Basic and acidic residues" evidence="1">
    <location>
        <begin position="588"/>
        <end position="597"/>
    </location>
</feature>
<feature type="compositionally biased region" description="Polar residues" evidence="1">
    <location>
        <begin position="355"/>
        <end position="380"/>
    </location>
</feature>
<dbReference type="Gene3D" id="3.40.20.10">
    <property type="entry name" value="Severin"/>
    <property type="match status" value="3"/>
</dbReference>
<evidence type="ECO:0000259" key="3">
    <source>
        <dbReference type="Pfam" id="PF25480"/>
    </source>
</evidence>
<feature type="compositionally biased region" description="Low complexity" evidence="1">
    <location>
        <begin position="281"/>
        <end position="301"/>
    </location>
</feature>
<feature type="compositionally biased region" description="Basic and acidic residues" evidence="1">
    <location>
        <begin position="21"/>
        <end position="56"/>
    </location>
</feature>
<organism evidence="4 5">
    <name type="scientific">Monascus purpureus</name>
    <name type="common">Red mold</name>
    <name type="synonym">Monascus anka</name>
    <dbReference type="NCBI Taxonomy" id="5098"/>
    <lineage>
        <taxon>Eukaryota</taxon>
        <taxon>Fungi</taxon>
        <taxon>Dikarya</taxon>
        <taxon>Ascomycota</taxon>
        <taxon>Pezizomycotina</taxon>
        <taxon>Eurotiomycetes</taxon>
        <taxon>Eurotiomycetidae</taxon>
        <taxon>Eurotiales</taxon>
        <taxon>Aspergillaceae</taxon>
        <taxon>Monascus</taxon>
    </lineage>
</organism>
<evidence type="ECO:0000256" key="1">
    <source>
        <dbReference type="SAM" id="MobiDB-lite"/>
    </source>
</evidence>
<feature type="compositionally biased region" description="Low complexity" evidence="1">
    <location>
        <begin position="88"/>
        <end position="102"/>
    </location>
</feature>
<feature type="domain" description="DUF4045" evidence="2">
    <location>
        <begin position="10"/>
        <end position="726"/>
    </location>
</feature>
<dbReference type="GO" id="GO:0005546">
    <property type="term" value="F:phosphatidylinositol-4,5-bisphosphate binding"/>
    <property type="evidence" value="ECO:0007669"/>
    <property type="project" value="TreeGrafter"/>
</dbReference>
<feature type="compositionally biased region" description="Low complexity" evidence="1">
    <location>
        <begin position="904"/>
        <end position="923"/>
    </location>
</feature>
<dbReference type="Pfam" id="PF13254">
    <property type="entry name" value="DUF4045"/>
    <property type="match status" value="1"/>
</dbReference>
<feature type="compositionally biased region" description="Basic and acidic residues" evidence="1">
    <location>
        <begin position="105"/>
        <end position="118"/>
    </location>
</feature>
<dbReference type="GO" id="GO:0008154">
    <property type="term" value="P:actin polymerization or depolymerization"/>
    <property type="evidence" value="ECO:0007669"/>
    <property type="project" value="TreeGrafter"/>
</dbReference>
<dbReference type="SUPFAM" id="SSF55753">
    <property type="entry name" value="Actin depolymerizing proteins"/>
    <property type="match status" value="3"/>
</dbReference>
<feature type="compositionally biased region" description="Polar residues" evidence="1">
    <location>
        <begin position="427"/>
        <end position="438"/>
    </location>
</feature>
<dbReference type="InterPro" id="IPR025118">
    <property type="entry name" value="DUF4045"/>
</dbReference>
<feature type="compositionally biased region" description="Polar residues" evidence="1">
    <location>
        <begin position="1083"/>
        <end position="1099"/>
    </location>
</feature>
<feature type="region of interest" description="Disordered" evidence="1">
    <location>
        <begin position="901"/>
        <end position="1247"/>
    </location>
</feature>
<protein>
    <submittedName>
        <fullName evidence="4">Uncharacterized protein</fullName>
    </submittedName>
</protein>
<dbReference type="PANTHER" id="PTHR11977">
    <property type="entry name" value="VILLIN"/>
    <property type="match status" value="1"/>
</dbReference>
<feature type="compositionally biased region" description="Polar residues" evidence="1">
    <location>
        <begin position="457"/>
        <end position="466"/>
    </location>
</feature>
<feature type="compositionally biased region" description="Pro residues" evidence="1">
    <location>
        <begin position="1143"/>
        <end position="1155"/>
    </location>
</feature>
<dbReference type="Proteomes" id="UP000319663">
    <property type="component" value="Unassembled WGS sequence"/>
</dbReference>
<feature type="compositionally biased region" description="Polar residues" evidence="1">
    <location>
        <begin position="994"/>
        <end position="1018"/>
    </location>
</feature>
<evidence type="ECO:0000313" key="4">
    <source>
        <dbReference type="EMBL" id="TQB69746.1"/>
    </source>
</evidence>
<dbReference type="GO" id="GO:0015629">
    <property type="term" value="C:actin cytoskeleton"/>
    <property type="evidence" value="ECO:0007669"/>
    <property type="project" value="TreeGrafter"/>
</dbReference>
<feature type="compositionally biased region" description="Basic and acidic residues" evidence="1">
    <location>
        <begin position="413"/>
        <end position="423"/>
    </location>
</feature>
<dbReference type="GO" id="GO:0005737">
    <property type="term" value="C:cytoplasm"/>
    <property type="evidence" value="ECO:0007669"/>
    <property type="project" value="TreeGrafter"/>
</dbReference>
<name>A0A507QML5_MONPU</name>
<feature type="region of interest" description="Disordered" evidence="1">
    <location>
        <begin position="21"/>
        <end position="647"/>
    </location>
</feature>
<dbReference type="SMART" id="SM00262">
    <property type="entry name" value="GEL"/>
    <property type="match status" value="2"/>
</dbReference>
<dbReference type="STRING" id="5098.A0A507QML5"/>
<dbReference type="PANTHER" id="PTHR11977:SF133">
    <property type="entry name" value="DUF4045 DOMAIN-CONTAINING PROTEIN"/>
    <property type="match status" value="1"/>
</dbReference>
<proteinExistence type="predicted"/>
<dbReference type="InterPro" id="IPR057226">
    <property type="entry name" value="DUF7904"/>
</dbReference>
<feature type="domain" description="DUF7904" evidence="3">
    <location>
        <begin position="1292"/>
        <end position="1390"/>
    </location>
</feature>
<dbReference type="InterPro" id="IPR007122">
    <property type="entry name" value="Villin/Gelsolin"/>
</dbReference>
<dbReference type="GO" id="GO:0051015">
    <property type="term" value="F:actin filament binding"/>
    <property type="evidence" value="ECO:0007669"/>
    <property type="project" value="InterPro"/>
</dbReference>
<evidence type="ECO:0000313" key="5">
    <source>
        <dbReference type="Proteomes" id="UP000319663"/>
    </source>
</evidence>
<feature type="compositionally biased region" description="Polar residues" evidence="1">
    <location>
        <begin position="318"/>
        <end position="335"/>
    </location>
</feature>
<feature type="compositionally biased region" description="Basic and acidic residues" evidence="1">
    <location>
        <begin position="1100"/>
        <end position="1123"/>
    </location>
</feature>
<feature type="compositionally biased region" description="Polar residues" evidence="1">
    <location>
        <begin position="270"/>
        <end position="280"/>
    </location>
</feature>
<dbReference type="OrthoDB" id="6375767at2759"/>
<sequence length="1651" mass="180015">MAPTTDADGSEDVNDFLLRIRELGEKRDKEDEERTRKLEEEILQGRKERQARRAERAQSISPTKDSPLSERLSRALGDRPLDPPKQLEPSSQFSESEPSSPSRTAKNDDESPTSERKSAVSSSDATEMKPSSPPTFRTSAVSRSGTLSWQQRPSSRDLGSSRPVFPNFARPDSAKTVSTTPTDDQEPDRSQIALSLASKDPSWFRQTPDRGIGSPALRKDTEITGAGVTSLNKKQQLPGMDRETTTDPEKPGNQDAGVVRSSVPSRASSTFGNESLGNRYSSISPASPASALGSPVPVSASQKLEPRKDEPLLEEQSTHPPSQRRLSPERSTSPTKGLGGFVQSAMMKRSDSVSKRWSAQASPRRSRTNSIASNRNSVAVSSFGDLSSGVGWKSSLEIRPPTTSRPGSSHSEANVHAKDDERPATPPASNNARPNSSLAHVRPSSALSNHDQETESKPQTPTSPFVSKTMDSKRWSPTKATWLESALNRPESPRQKKAPQQPNWMRDRQARGSVDLGRSNSFKEVTPVGLMRSPAPGSHYKKPSASGVSDVISTPETRKANEKESDPKLNIKGSDASPPVEGSMDGGHAPDKEEPQVESKPGNTLNDNTGVKRSPPSVAPKPNITLPSGPPRDPLLTRPKPQSPVIDFRANLRRRETVRETTQQEEPEFKNVFGKLRRAETTSYVPQDELKKNILKGKAALHATSGPKKSQRVDELKENILKQKEAIKAAGGSLRGNTAEDHDALEKPPVPEAIARRNNLSRSDSLKSNRSDGLSPVPPKAAKPPPSLLGKKPPSPRPSEDSVPQPPAVGGSKNEDSRSDMTGLDFVDREASDDGKNETLVIEPKQDEDIGTPQKLTEKTIKPVRPLPSTKAVPVAHATAASEGLVTKGKLAGRINPALAGLLSRGPPVASGASSSPPAASISQEVNSVTPTQSAESQTPTSLTHMTKRRARGPKRRLPKNTTIESAPKVQNKAPSYRSAPSLEVKKTRAGIPVTQSASTPPLFNVQQKQDEGTSQGQLKPRVASKPTGLGKNRQASYDEGDKKLQSVSATANAPTQSHDSQNAENAESTSSNKPALRPKPATSISASFIASRQVSQSSNDHDSEAKLKDTAPRVDLDLDKLPSRQISSISREAENKRNVTPPGKPVLPPKPSRTPSPFSLQKEASLHPSLPPLRTSLKENRMDSPSDSQPKLGHGFEKNGIRNISPLNKTLPPPPIAQKTSGISLGESSIKPKPPPKSSSLSPVPRTGEAAEVISNFFETFPKSSDRVDIDPQFILENKMQDLKIRTLKMQIWEITGDGKRQDLPTNQEYILYEGSMYLCLHVFESDGSTRSEIHLWHGDGVGEAALEDAQLFARKIARENGCKLELTRQGKETARFIQALGGIIVTRRGSSSRSSSSALYMLCGRKHLKQMAFDEVDFSRRSLCSGYPFVLSARFGKVYLWKGRGSGAEEVGAARLIGMDLGLTGDFEEVVEGEEPEGFFENFSDNKDSEAYMRSEHWRLKPSHPHFNCRLLRLDHELGQRSGFWIRRSGSSSPVIRPNDTVQEIEPFCFKDITMRDIYVLDAFFEIYVIIGEQASNRPAEFASAVVFAHEYGILAASLQDRPFIPKSFVSIGGIPDSCRSAFRKWDKHPWQSVPKVLPLNAAIEAIRY</sequence>
<feature type="compositionally biased region" description="Polar residues" evidence="1">
    <location>
        <begin position="1046"/>
        <end position="1074"/>
    </location>
</feature>
<dbReference type="GO" id="GO:0051016">
    <property type="term" value="P:barbed-end actin filament capping"/>
    <property type="evidence" value="ECO:0007669"/>
    <property type="project" value="TreeGrafter"/>
</dbReference>
<feature type="compositionally biased region" description="Basic residues" evidence="1">
    <location>
        <begin position="946"/>
        <end position="959"/>
    </location>
</feature>
<feature type="compositionally biased region" description="Polar residues" evidence="1">
    <location>
        <begin position="134"/>
        <end position="153"/>
    </location>
</feature>
<comment type="caution">
    <text evidence="4">The sequence shown here is derived from an EMBL/GenBank/DDBJ whole genome shotgun (WGS) entry which is preliminary data.</text>
</comment>
<evidence type="ECO:0000259" key="2">
    <source>
        <dbReference type="Pfam" id="PF13254"/>
    </source>
</evidence>
<feature type="compositionally biased region" description="Polar residues" evidence="1">
    <location>
        <begin position="401"/>
        <end position="412"/>
    </location>
</feature>
<feature type="compositionally biased region" description="Basic and acidic residues" evidence="1">
    <location>
        <begin position="556"/>
        <end position="569"/>
    </location>
</feature>
<accession>A0A507QML5</accession>
<feature type="compositionally biased region" description="Low complexity" evidence="1">
    <location>
        <begin position="258"/>
        <end position="269"/>
    </location>
</feature>
<feature type="compositionally biased region" description="Pro residues" evidence="1">
    <location>
        <begin position="776"/>
        <end position="797"/>
    </location>
</feature>
<feature type="compositionally biased region" description="Polar residues" evidence="1">
    <location>
        <begin position="1219"/>
        <end position="1228"/>
    </location>
</feature>
<dbReference type="GO" id="GO:0051014">
    <property type="term" value="P:actin filament severing"/>
    <property type="evidence" value="ECO:0007669"/>
    <property type="project" value="TreeGrafter"/>
</dbReference>
<feature type="compositionally biased region" description="Basic and acidic residues" evidence="1">
    <location>
        <begin position="240"/>
        <end position="252"/>
    </location>
</feature>
<feature type="compositionally biased region" description="Polar residues" evidence="1">
    <location>
        <begin position="601"/>
        <end position="611"/>
    </location>
</feature>
<feature type="compositionally biased region" description="Polar residues" evidence="1">
    <location>
        <begin position="924"/>
        <end position="945"/>
    </location>
</feature>
<dbReference type="EMBL" id="VIFY01000138">
    <property type="protein sequence ID" value="TQB69746.1"/>
    <property type="molecule type" value="Genomic_DNA"/>
</dbReference>
<feature type="compositionally biased region" description="Basic and acidic residues" evidence="1">
    <location>
        <begin position="826"/>
        <end position="837"/>
    </location>
</feature>
<feature type="region of interest" description="Disordered" evidence="1">
    <location>
        <begin position="727"/>
        <end position="875"/>
    </location>
</feature>
<reference evidence="4 5" key="1">
    <citation type="submission" date="2019-06" db="EMBL/GenBank/DDBJ databases">
        <title>Wine fermentation using esterase from Monascus purpureus.</title>
        <authorList>
            <person name="Geng C."/>
            <person name="Zhang Y."/>
        </authorList>
    </citation>
    <scope>NUCLEOTIDE SEQUENCE [LARGE SCALE GENOMIC DNA]</scope>
    <source>
        <strain evidence="4">HQ1</strain>
    </source>
</reference>
<dbReference type="InterPro" id="IPR029006">
    <property type="entry name" value="ADF-H/Gelsolin-like_dom_sf"/>
</dbReference>